<evidence type="ECO:0000256" key="1">
    <source>
        <dbReference type="SAM" id="MobiDB-lite"/>
    </source>
</evidence>
<protein>
    <recommendedName>
        <fullName evidence="5">Transmembrane protein</fullName>
    </recommendedName>
</protein>
<accession>A0A444YRG3</accession>
<dbReference type="PANTHER" id="PTHR36794">
    <property type="entry name" value="TRANSMEMBRANE PROTEIN"/>
    <property type="match status" value="1"/>
</dbReference>
<evidence type="ECO:0000313" key="3">
    <source>
        <dbReference type="EMBL" id="RYR04513.1"/>
    </source>
</evidence>
<comment type="caution">
    <text evidence="3">The sequence shown here is derived from an EMBL/GenBank/DDBJ whole genome shotgun (WGS) entry which is preliminary data.</text>
</comment>
<keyword evidence="2" id="KW-0812">Transmembrane</keyword>
<feature type="region of interest" description="Disordered" evidence="1">
    <location>
        <begin position="26"/>
        <end position="49"/>
    </location>
</feature>
<dbReference type="PANTHER" id="PTHR36794:SF1">
    <property type="entry name" value="TRANSMEMBRANE PROTEIN"/>
    <property type="match status" value="1"/>
</dbReference>
<name>A0A444YRG3_ARAHY</name>
<evidence type="ECO:0000256" key="2">
    <source>
        <dbReference type="SAM" id="Phobius"/>
    </source>
</evidence>
<dbReference type="AlphaFoldDB" id="A0A444YRG3"/>
<keyword evidence="2" id="KW-0472">Membrane</keyword>
<keyword evidence="4" id="KW-1185">Reference proteome</keyword>
<dbReference type="Proteomes" id="UP000289738">
    <property type="component" value="Chromosome B06"/>
</dbReference>
<keyword evidence="2" id="KW-1133">Transmembrane helix</keyword>
<dbReference type="EMBL" id="SDMP01000016">
    <property type="protein sequence ID" value="RYR04513.1"/>
    <property type="molecule type" value="Genomic_DNA"/>
</dbReference>
<organism evidence="3 4">
    <name type="scientific">Arachis hypogaea</name>
    <name type="common">Peanut</name>
    <dbReference type="NCBI Taxonomy" id="3818"/>
    <lineage>
        <taxon>Eukaryota</taxon>
        <taxon>Viridiplantae</taxon>
        <taxon>Streptophyta</taxon>
        <taxon>Embryophyta</taxon>
        <taxon>Tracheophyta</taxon>
        <taxon>Spermatophyta</taxon>
        <taxon>Magnoliopsida</taxon>
        <taxon>eudicotyledons</taxon>
        <taxon>Gunneridae</taxon>
        <taxon>Pentapetalae</taxon>
        <taxon>rosids</taxon>
        <taxon>fabids</taxon>
        <taxon>Fabales</taxon>
        <taxon>Fabaceae</taxon>
        <taxon>Papilionoideae</taxon>
        <taxon>50 kb inversion clade</taxon>
        <taxon>dalbergioids sensu lato</taxon>
        <taxon>Dalbergieae</taxon>
        <taxon>Pterocarpus clade</taxon>
        <taxon>Arachis</taxon>
    </lineage>
</organism>
<feature type="compositionally biased region" description="Polar residues" evidence="1">
    <location>
        <begin position="31"/>
        <end position="49"/>
    </location>
</feature>
<proteinExistence type="predicted"/>
<feature type="transmembrane region" description="Helical" evidence="2">
    <location>
        <begin position="77"/>
        <end position="95"/>
    </location>
</feature>
<sequence>MLKKGKYVSVMRLVLGVVGLKNQSEEGMANQPETTSSATPIQNTEDQVASATSTVNLVDSLEKQYLKIKEHAETYPYVWASYIVVYGGFGLWAAYRWRKLRKTEDRVRNLQEKLRKLVEAEESATSTKVVEKGSTSSEKPSK</sequence>
<dbReference type="STRING" id="3818.A0A444YRG3"/>
<gene>
    <name evidence="3" type="ORF">Ahy_B06g084272</name>
</gene>
<evidence type="ECO:0008006" key="5">
    <source>
        <dbReference type="Google" id="ProtNLM"/>
    </source>
</evidence>
<feature type="compositionally biased region" description="Polar residues" evidence="1">
    <location>
        <begin position="123"/>
        <end position="142"/>
    </location>
</feature>
<reference evidence="3 4" key="1">
    <citation type="submission" date="2019-01" db="EMBL/GenBank/DDBJ databases">
        <title>Sequencing of cultivated peanut Arachis hypogaea provides insights into genome evolution and oil improvement.</title>
        <authorList>
            <person name="Chen X."/>
        </authorList>
    </citation>
    <scope>NUCLEOTIDE SEQUENCE [LARGE SCALE GENOMIC DNA]</scope>
    <source>
        <strain evidence="4">cv. Fuhuasheng</strain>
        <tissue evidence="3">Leaves</tissue>
    </source>
</reference>
<feature type="region of interest" description="Disordered" evidence="1">
    <location>
        <begin position="121"/>
        <end position="142"/>
    </location>
</feature>
<evidence type="ECO:0000313" key="4">
    <source>
        <dbReference type="Proteomes" id="UP000289738"/>
    </source>
</evidence>